<evidence type="ECO:0000313" key="4">
    <source>
        <dbReference type="EMBL" id="ACV23504.1"/>
    </source>
</evidence>
<evidence type="ECO:0000313" key="5">
    <source>
        <dbReference type="Proteomes" id="UP000002026"/>
    </source>
</evidence>
<dbReference type="AlphaFoldDB" id="C7N2J6"/>
<organism evidence="4 5">
    <name type="scientific">Slackia heliotrinireducens (strain ATCC 29202 / DSM 20476 / NCTC 11029 / RHS 1)</name>
    <name type="common">Peptococcus heliotrinreducens</name>
    <dbReference type="NCBI Taxonomy" id="471855"/>
    <lineage>
        <taxon>Bacteria</taxon>
        <taxon>Bacillati</taxon>
        <taxon>Actinomycetota</taxon>
        <taxon>Coriobacteriia</taxon>
        <taxon>Eggerthellales</taxon>
        <taxon>Eggerthellaceae</taxon>
        <taxon>Slackia</taxon>
    </lineage>
</organism>
<evidence type="ECO:0000256" key="1">
    <source>
        <dbReference type="ARBA" id="ARBA00006484"/>
    </source>
</evidence>
<dbReference type="GO" id="GO:0016616">
    <property type="term" value="F:oxidoreductase activity, acting on the CH-OH group of donors, NAD or NADP as acceptor"/>
    <property type="evidence" value="ECO:0007669"/>
    <property type="project" value="TreeGrafter"/>
</dbReference>
<sequence length="299" mass="32557">MDKETLFYMSADALEDVEPMTDLMDLSGKVAVVSGSVGLALFVVNRLAELGAKVVFGARSQEWGDLAMEALEDLERENVAFKAFDTRKIEDCQALVDFAEETFGPVDICVPVAATWQARAFLDMDEELYDDVVDTDMKGQYFLVQACARSMVKAKHGGKIVTIASVAYRGEDMTKLAMMTHYNAAKAGVIGMTRGIAKELKQYGINVNCVAPGAMVTPGAIANCLETTERYGQEWQHDQMSLSDAPVASTPDMMARVIVTMCTGVSDFMYGRVIDVDGGAGLSFQEKPWSYTMEGGLHA</sequence>
<dbReference type="PANTHER" id="PTHR42760">
    <property type="entry name" value="SHORT-CHAIN DEHYDROGENASES/REDUCTASES FAMILY MEMBER"/>
    <property type="match status" value="1"/>
</dbReference>
<dbReference type="Proteomes" id="UP000002026">
    <property type="component" value="Chromosome"/>
</dbReference>
<dbReference type="eggNOG" id="COG1028">
    <property type="taxonomic scope" value="Bacteria"/>
</dbReference>
<dbReference type="Pfam" id="PF00106">
    <property type="entry name" value="adh_short"/>
    <property type="match status" value="1"/>
</dbReference>
<proteinExistence type="inferred from homology"/>
<dbReference type="CDD" id="cd05233">
    <property type="entry name" value="SDR_c"/>
    <property type="match status" value="1"/>
</dbReference>
<keyword evidence="5" id="KW-1185">Reference proteome</keyword>
<dbReference type="PRINTS" id="PR00081">
    <property type="entry name" value="GDHRDH"/>
</dbReference>
<dbReference type="KEGG" id="shi:Shel_24960"/>
<dbReference type="GO" id="GO:0048038">
    <property type="term" value="F:quinone binding"/>
    <property type="evidence" value="ECO:0007669"/>
    <property type="project" value="TreeGrafter"/>
</dbReference>
<dbReference type="PRINTS" id="PR00080">
    <property type="entry name" value="SDRFAMILY"/>
</dbReference>
<dbReference type="Gene3D" id="3.40.50.720">
    <property type="entry name" value="NAD(P)-binding Rossmann-like Domain"/>
    <property type="match status" value="1"/>
</dbReference>
<dbReference type="GO" id="GO:0006633">
    <property type="term" value="P:fatty acid biosynthetic process"/>
    <property type="evidence" value="ECO:0007669"/>
    <property type="project" value="TreeGrafter"/>
</dbReference>
<dbReference type="HOGENOM" id="CLU_010194_1_3_11"/>
<reference evidence="4 5" key="1">
    <citation type="journal article" date="2009" name="Stand. Genomic Sci.">
        <title>Complete genome sequence of Slackia heliotrinireducens type strain (RHS 1).</title>
        <authorList>
            <person name="Pukall R."/>
            <person name="Lapidus A."/>
            <person name="Nolan M."/>
            <person name="Copeland A."/>
            <person name="Glavina Del Rio T."/>
            <person name="Lucas S."/>
            <person name="Chen F."/>
            <person name="Tice H."/>
            <person name="Cheng J.F."/>
            <person name="Chertkov O."/>
            <person name="Bruce D."/>
            <person name="Goodwin L."/>
            <person name="Kuske C."/>
            <person name="Brettin T."/>
            <person name="Detter J.C."/>
            <person name="Han C."/>
            <person name="Pitluck S."/>
            <person name="Pati A."/>
            <person name="Mavrommatis K."/>
            <person name="Ivanova N."/>
            <person name="Ovchinnikova G."/>
            <person name="Chen A."/>
            <person name="Palaniappan K."/>
            <person name="Schneider S."/>
            <person name="Rohde M."/>
            <person name="Chain P."/>
            <person name="D'haeseleer P."/>
            <person name="Goker M."/>
            <person name="Bristow J."/>
            <person name="Eisen J.A."/>
            <person name="Markowitz V."/>
            <person name="Kyrpides N.C."/>
            <person name="Klenk H.P."/>
            <person name="Hugenholtz P."/>
        </authorList>
    </citation>
    <scope>NUCLEOTIDE SEQUENCE [LARGE SCALE GENOMIC DNA]</scope>
    <source>
        <strain evidence="5">ATCC 29202 / DSM 20476 / NCTC 11029 / RHS 1</strain>
    </source>
</reference>
<dbReference type="SUPFAM" id="SSF51735">
    <property type="entry name" value="NAD(P)-binding Rossmann-fold domains"/>
    <property type="match status" value="1"/>
</dbReference>
<accession>C7N2J6</accession>
<evidence type="ECO:0000256" key="2">
    <source>
        <dbReference type="ARBA" id="ARBA00023002"/>
    </source>
</evidence>
<comment type="similarity">
    <text evidence="1 3">Belongs to the short-chain dehydrogenases/reductases (SDR) family.</text>
</comment>
<dbReference type="PANTHER" id="PTHR42760:SF133">
    <property type="entry name" value="3-OXOACYL-[ACYL-CARRIER-PROTEIN] REDUCTASE"/>
    <property type="match status" value="1"/>
</dbReference>
<keyword evidence="2" id="KW-0560">Oxidoreductase</keyword>
<dbReference type="EMBL" id="CP001684">
    <property type="protein sequence ID" value="ACV23504.1"/>
    <property type="molecule type" value="Genomic_DNA"/>
</dbReference>
<protein>
    <recommendedName>
        <fullName evidence="6">Dehydrogenase</fullName>
    </recommendedName>
</protein>
<gene>
    <name evidence="4" type="ordered locus">Shel_24960</name>
</gene>
<dbReference type="STRING" id="471855.Shel_24960"/>
<name>C7N2J6_SLAHD</name>
<dbReference type="InterPro" id="IPR036291">
    <property type="entry name" value="NAD(P)-bd_dom_sf"/>
</dbReference>
<evidence type="ECO:0008006" key="6">
    <source>
        <dbReference type="Google" id="ProtNLM"/>
    </source>
</evidence>
<evidence type="ECO:0000256" key="3">
    <source>
        <dbReference type="RuleBase" id="RU000363"/>
    </source>
</evidence>
<dbReference type="RefSeq" id="WP_012799602.1">
    <property type="nucleotide sequence ID" value="NC_013165.1"/>
</dbReference>
<dbReference type="InterPro" id="IPR002347">
    <property type="entry name" value="SDR_fam"/>
</dbReference>